<proteinExistence type="predicted"/>
<protein>
    <submittedName>
        <fullName evidence="1">Uncharacterized protein</fullName>
    </submittedName>
</protein>
<name>A0A1S1HEJ8_9SPHN</name>
<keyword evidence="2" id="KW-1185">Reference proteome</keyword>
<evidence type="ECO:0000313" key="2">
    <source>
        <dbReference type="Proteomes" id="UP000179467"/>
    </source>
</evidence>
<evidence type="ECO:0000313" key="1">
    <source>
        <dbReference type="EMBL" id="OHT19951.1"/>
    </source>
</evidence>
<organism evidence="1 2">
    <name type="scientific">Edaphosphingomonas haloaromaticamans</name>
    <dbReference type="NCBI Taxonomy" id="653954"/>
    <lineage>
        <taxon>Bacteria</taxon>
        <taxon>Pseudomonadati</taxon>
        <taxon>Pseudomonadota</taxon>
        <taxon>Alphaproteobacteria</taxon>
        <taxon>Sphingomonadales</taxon>
        <taxon>Rhizorhabdaceae</taxon>
        <taxon>Edaphosphingomonas</taxon>
    </lineage>
</organism>
<dbReference type="AlphaFoldDB" id="A0A1S1HEJ8"/>
<dbReference type="RefSeq" id="WP_070933720.1">
    <property type="nucleotide sequence ID" value="NZ_MIPT01000001.1"/>
</dbReference>
<reference evidence="1 2" key="1">
    <citation type="submission" date="2016-09" db="EMBL/GenBank/DDBJ databases">
        <title>Metabolic pathway, cell adaptation mechanisms and a novel monoxygenase revealed through proteogenomic-transcription analysis of a Sphingomonas haloaromaticamans strain degrading the fungicide ortho-phenylphenol.</title>
        <authorList>
            <person name="Perruchon C."/>
            <person name="Papadopoulou E.S."/>
            <person name="Rousidou C."/>
            <person name="Vasileiadis S."/>
            <person name="Tanou G."/>
            <person name="Amoutzias G."/>
            <person name="Molassiotis A."/>
            <person name="Karpouzas D.G."/>
        </authorList>
    </citation>
    <scope>NUCLEOTIDE SEQUENCE [LARGE SCALE GENOMIC DNA]</scope>
    <source>
        <strain evidence="1 2">P3</strain>
    </source>
</reference>
<gene>
    <name evidence="1" type="ORF">BHE75_01944</name>
</gene>
<sequence>MSYPAIKPSEIHPSHDVREEGILITDPVCQKCRLGAVENGEKLKDPCEVAAPMTQPNERGAHLKDNGNG</sequence>
<dbReference type="Proteomes" id="UP000179467">
    <property type="component" value="Unassembled WGS sequence"/>
</dbReference>
<dbReference type="EMBL" id="MIPT01000001">
    <property type="protein sequence ID" value="OHT19951.1"/>
    <property type="molecule type" value="Genomic_DNA"/>
</dbReference>
<comment type="caution">
    <text evidence="1">The sequence shown here is derived from an EMBL/GenBank/DDBJ whole genome shotgun (WGS) entry which is preliminary data.</text>
</comment>
<accession>A0A1S1HEJ8</accession>